<dbReference type="GO" id="GO:0008277">
    <property type="term" value="P:regulation of G protein-coupled receptor signaling pathway"/>
    <property type="evidence" value="ECO:0007669"/>
    <property type="project" value="TreeGrafter"/>
</dbReference>
<evidence type="ECO:0000259" key="11">
    <source>
        <dbReference type="PROSITE" id="PS50115"/>
    </source>
</evidence>
<reference evidence="12" key="2">
    <citation type="submission" date="2025-09" db="UniProtKB">
        <authorList>
            <consortium name="Ensembl"/>
        </authorList>
    </citation>
    <scope>IDENTIFICATION</scope>
</reference>
<keyword evidence="5" id="KW-0862">Zinc</keyword>
<dbReference type="InterPro" id="IPR002110">
    <property type="entry name" value="Ankyrin_rpt"/>
</dbReference>
<gene>
    <name evidence="12" type="primary">GIT2</name>
</gene>
<dbReference type="SUPFAM" id="SSF57863">
    <property type="entry name" value="ArfGap/RecO-like zinc finger"/>
    <property type="match status" value="1"/>
</dbReference>
<dbReference type="InterPro" id="IPR032352">
    <property type="entry name" value="GIT1/2_CC"/>
</dbReference>
<evidence type="ECO:0000313" key="12">
    <source>
        <dbReference type="Ensembl" id="ENSACUP00000018584.1"/>
    </source>
</evidence>
<dbReference type="PROSITE" id="PS50088">
    <property type="entry name" value="ANK_REPEAT"/>
    <property type="match status" value="1"/>
</dbReference>
<dbReference type="GO" id="GO:0032012">
    <property type="term" value="P:regulation of ARF protein signal transduction"/>
    <property type="evidence" value="ECO:0007669"/>
    <property type="project" value="InterPro"/>
</dbReference>
<dbReference type="Pfam" id="PF01412">
    <property type="entry name" value="ArfGap"/>
    <property type="match status" value="1"/>
</dbReference>
<organism evidence="12 13">
    <name type="scientific">Athene cunicularia</name>
    <name type="common">Burrowing owl</name>
    <name type="synonym">Speotyto cunicularia</name>
    <dbReference type="NCBI Taxonomy" id="194338"/>
    <lineage>
        <taxon>Eukaryota</taxon>
        <taxon>Metazoa</taxon>
        <taxon>Chordata</taxon>
        <taxon>Craniata</taxon>
        <taxon>Vertebrata</taxon>
        <taxon>Euteleostomi</taxon>
        <taxon>Archelosauria</taxon>
        <taxon>Archosauria</taxon>
        <taxon>Dinosauria</taxon>
        <taxon>Saurischia</taxon>
        <taxon>Theropoda</taxon>
        <taxon>Coelurosauria</taxon>
        <taxon>Aves</taxon>
        <taxon>Neognathae</taxon>
        <taxon>Neoaves</taxon>
        <taxon>Telluraves</taxon>
        <taxon>Strigiformes</taxon>
        <taxon>Strigidae</taxon>
        <taxon>Athene</taxon>
    </lineage>
</organism>
<evidence type="ECO:0000313" key="13">
    <source>
        <dbReference type="Proteomes" id="UP000472269"/>
    </source>
</evidence>
<dbReference type="SUPFAM" id="SSF48403">
    <property type="entry name" value="Ankyrin repeat"/>
    <property type="match status" value="1"/>
</dbReference>
<accession>A0A663N2D9</accession>
<evidence type="ECO:0000256" key="9">
    <source>
        <dbReference type="PROSITE-ProRule" id="PRU00288"/>
    </source>
</evidence>
<dbReference type="FunFam" id="1.20.120.330:FF:000002">
    <property type="entry name" value="ARF GTPase-activating protein GIT2 isoform 1"/>
    <property type="match status" value="1"/>
</dbReference>
<dbReference type="Gene3D" id="1.20.5.170">
    <property type="match status" value="1"/>
</dbReference>
<dbReference type="GO" id="GO:0036465">
    <property type="term" value="P:synaptic vesicle recycling"/>
    <property type="evidence" value="ECO:0007669"/>
    <property type="project" value="TreeGrafter"/>
</dbReference>
<feature type="repeat" description="ANK" evidence="8">
    <location>
        <begin position="148"/>
        <end position="180"/>
    </location>
</feature>
<dbReference type="FunFam" id="1.10.220.150:FF:000003">
    <property type="entry name" value="ARF GTPase-activating protein GIT2 isoform 1"/>
    <property type="match status" value="1"/>
</dbReference>
<evidence type="ECO:0000256" key="2">
    <source>
        <dbReference type="ARBA" id="ARBA00022723"/>
    </source>
</evidence>
<dbReference type="Gene3D" id="1.10.220.150">
    <property type="entry name" value="Arf GTPase activating protein"/>
    <property type="match status" value="1"/>
</dbReference>
<dbReference type="InterPro" id="IPR001164">
    <property type="entry name" value="ArfGAP_dom"/>
</dbReference>
<dbReference type="Pfam" id="PF12796">
    <property type="entry name" value="Ank_2"/>
    <property type="match status" value="1"/>
</dbReference>
<dbReference type="Pfam" id="PF12205">
    <property type="entry name" value="GIT1_C"/>
    <property type="match status" value="1"/>
</dbReference>
<dbReference type="InterPro" id="IPR013724">
    <property type="entry name" value="GIT_SHD"/>
</dbReference>
<feature type="domain" description="Arf-GAP" evidence="11">
    <location>
        <begin position="1"/>
        <end position="106"/>
    </location>
</feature>
<dbReference type="PANTHER" id="PTHR46097:SF4">
    <property type="entry name" value="ARF GTPASE-ACTIVATING PROTEIN GIT2"/>
    <property type="match status" value="1"/>
</dbReference>
<dbReference type="Ensembl" id="ENSACUT00000019818.1">
    <property type="protein sequence ID" value="ENSACUP00000018584.1"/>
    <property type="gene ID" value="ENSACUG00000012191.1"/>
</dbReference>
<dbReference type="InterPro" id="IPR047161">
    <property type="entry name" value="GIT-like"/>
</dbReference>
<dbReference type="GO" id="GO:0005096">
    <property type="term" value="F:GTPase activator activity"/>
    <property type="evidence" value="ECO:0007669"/>
    <property type="project" value="UniProtKB-KW"/>
</dbReference>
<reference evidence="12" key="1">
    <citation type="submission" date="2025-08" db="UniProtKB">
        <authorList>
            <consortium name="Ensembl"/>
        </authorList>
    </citation>
    <scope>IDENTIFICATION</scope>
</reference>
<dbReference type="InterPro" id="IPR022018">
    <property type="entry name" value="GIT1_C"/>
</dbReference>
<dbReference type="Gene3D" id="1.20.120.330">
    <property type="entry name" value="Nucleotidyltransferases domain 2"/>
    <property type="match status" value="1"/>
</dbReference>
<dbReference type="InterPro" id="IPR037278">
    <property type="entry name" value="ARFGAP/RecO"/>
</dbReference>
<evidence type="ECO:0000256" key="1">
    <source>
        <dbReference type="ARBA" id="ARBA00022468"/>
    </source>
</evidence>
<evidence type="ECO:0000256" key="10">
    <source>
        <dbReference type="SAM" id="MobiDB-lite"/>
    </source>
</evidence>
<dbReference type="SMART" id="SM00555">
    <property type="entry name" value="GIT"/>
    <property type="match status" value="2"/>
</dbReference>
<keyword evidence="13" id="KW-1185">Reference proteome</keyword>
<dbReference type="Pfam" id="PF08518">
    <property type="entry name" value="GIT_SHD"/>
    <property type="match status" value="2"/>
</dbReference>
<evidence type="ECO:0000256" key="3">
    <source>
        <dbReference type="ARBA" id="ARBA00022737"/>
    </source>
</evidence>
<evidence type="ECO:0000256" key="7">
    <source>
        <dbReference type="ARBA" id="ARBA00023054"/>
    </source>
</evidence>
<feature type="region of interest" description="Disordered" evidence="10">
    <location>
        <begin position="361"/>
        <end position="405"/>
    </location>
</feature>
<dbReference type="PROSITE" id="PS50115">
    <property type="entry name" value="ARFGAP"/>
    <property type="match status" value="1"/>
</dbReference>
<dbReference type="GO" id="GO:0008270">
    <property type="term" value="F:zinc ion binding"/>
    <property type="evidence" value="ECO:0007669"/>
    <property type="project" value="UniProtKB-KW"/>
</dbReference>
<dbReference type="InterPro" id="IPR038508">
    <property type="entry name" value="ArfGAP_dom_sf"/>
</dbReference>
<keyword evidence="1" id="KW-0343">GTPase activation</keyword>
<dbReference type="GO" id="GO:0098793">
    <property type="term" value="C:presynapse"/>
    <property type="evidence" value="ECO:0007669"/>
    <property type="project" value="GOC"/>
</dbReference>
<dbReference type="SMART" id="SM00105">
    <property type="entry name" value="ArfGap"/>
    <property type="match status" value="1"/>
</dbReference>
<dbReference type="Pfam" id="PF16559">
    <property type="entry name" value="GIT_CC"/>
    <property type="match status" value="1"/>
</dbReference>
<dbReference type="FunFam" id="1.25.40.20:FF:000013">
    <property type="entry name" value="ARF GTPase-activating protein GIT1 isoform 1"/>
    <property type="match status" value="1"/>
</dbReference>
<keyword evidence="2" id="KW-0479">Metal-binding</keyword>
<dbReference type="GO" id="GO:0031267">
    <property type="term" value="F:small GTPase binding"/>
    <property type="evidence" value="ECO:0007669"/>
    <property type="project" value="TreeGrafter"/>
</dbReference>
<feature type="region of interest" description="Disordered" evidence="10">
    <location>
        <begin position="433"/>
        <end position="496"/>
    </location>
</feature>
<evidence type="ECO:0000256" key="4">
    <source>
        <dbReference type="ARBA" id="ARBA00022771"/>
    </source>
</evidence>
<keyword evidence="4 9" id="KW-0863">Zinc-finger</keyword>
<dbReference type="SMART" id="SM00248">
    <property type="entry name" value="ANK"/>
    <property type="match status" value="3"/>
</dbReference>
<dbReference type="InterPro" id="IPR036770">
    <property type="entry name" value="Ankyrin_rpt-contain_sf"/>
</dbReference>
<name>A0A663N2D9_ATHCN</name>
<proteinExistence type="predicted"/>
<evidence type="ECO:0000256" key="6">
    <source>
        <dbReference type="ARBA" id="ARBA00023043"/>
    </source>
</evidence>
<protein>
    <submittedName>
        <fullName evidence="12">GIT ArfGAP 2</fullName>
    </submittedName>
</protein>
<keyword evidence="3" id="KW-0677">Repeat</keyword>
<keyword evidence="7" id="KW-0175">Coiled coil</keyword>
<dbReference type="Proteomes" id="UP000472269">
    <property type="component" value="Unplaced"/>
</dbReference>
<keyword evidence="6 8" id="KW-0040">ANK repeat</keyword>
<dbReference type="AlphaFoldDB" id="A0A663N2D9"/>
<dbReference type="Gene3D" id="1.25.40.20">
    <property type="entry name" value="Ankyrin repeat-containing domain"/>
    <property type="match status" value="1"/>
</dbReference>
<dbReference type="PANTHER" id="PTHR46097">
    <property type="entry name" value="G PROTEIN-COUPLED RECEPTOR KINASE INTERACTING ARFGAP"/>
    <property type="match status" value="1"/>
</dbReference>
<evidence type="ECO:0000256" key="8">
    <source>
        <dbReference type="PROSITE-ProRule" id="PRU00023"/>
    </source>
</evidence>
<dbReference type="GO" id="GO:0007420">
    <property type="term" value="P:brain development"/>
    <property type="evidence" value="ECO:0007669"/>
    <property type="project" value="InterPro"/>
</dbReference>
<feature type="compositionally biased region" description="Acidic residues" evidence="10">
    <location>
        <begin position="367"/>
        <end position="385"/>
    </location>
</feature>
<dbReference type="PROSITE" id="PS50297">
    <property type="entry name" value="ANK_REP_REGION"/>
    <property type="match status" value="1"/>
</dbReference>
<evidence type="ECO:0000256" key="5">
    <source>
        <dbReference type="ARBA" id="ARBA00022833"/>
    </source>
</evidence>
<sequence>PCWASINRGILICDECCSVHRSLGRHISQVRHLKHTPWPPTLLQMVETLYNNGANSIWEHSLLDPASVMSGRRKASPQDKVHPNKAEFIRAKYQMLAFVHRLPCREDDSVTAKDLSKQLHSSVRTGNLETCLRLLSLGAQANFFHPEKGNTPLHVAAKAGQTLQAELLAVYGADPGTQDSNGKTPVDCARQGGHHDLAERLVEIQYELTDRLAFYLCGRKPEHKNGQHFVIPQMADSSLDLSELAKAAKKKLQSLSNHLFEELAMDVYDEVDRRETDAVWLATQNHSTLVTETTVVPFLPVNPEYSSTRNQGRQKLARFNAHEFATLVIDILSDAKRRQQGNPLTGSKENVELILKSISNQHSNESQDNDQPDYDSVASDEDTDLETNAAKSNRQKSLDSDLSDGPVTAQEYMQVKNALVASEVKIQQLMKASKLEKQSSVSESDYDNPTAPPELEETGSGRKGRQRSVIWQGEGSIPEDADTAPSSSLPSTEDVIRKTEQITKNIQELLRAAQENKHDSYIPCSERIHVAVTEMAALFPKKPKSELVRTSLRLLTSSAYRLQCECKKTLPGEPCPAPDIQLVTQQVIQCAYDIAKAAKQLVTITTKENNN</sequence>